<dbReference type="GO" id="GO:0016787">
    <property type="term" value="F:hydrolase activity"/>
    <property type="evidence" value="ECO:0007669"/>
    <property type="project" value="UniProtKB-KW"/>
</dbReference>
<dbReference type="Pfam" id="PF12513">
    <property type="entry name" value="SUV3_C"/>
    <property type="match status" value="1"/>
</dbReference>
<evidence type="ECO:0000259" key="5">
    <source>
        <dbReference type="PROSITE" id="PS51192"/>
    </source>
</evidence>
<dbReference type="AlphaFoldDB" id="A0A318N2C4"/>
<dbReference type="GO" id="GO:0005524">
    <property type="term" value="F:ATP binding"/>
    <property type="evidence" value="ECO:0007669"/>
    <property type="project" value="UniProtKB-KW"/>
</dbReference>
<reference evidence="7 8" key="1">
    <citation type="submission" date="2018-05" db="EMBL/GenBank/DDBJ databases">
        <title>Reference genomes for bee gut microbiota database.</title>
        <authorList>
            <person name="Ellegaard K.M."/>
        </authorList>
    </citation>
    <scope>NUCLEOTIDE SEQUENCE [LARGE SCALE GENOMIC DNA]</scope>
    <source>
        <strain evidence="7 8">ESL0284</strain>
    </source>
</reference>
<feature type="domain" description="Helicase C-terminal" evidence="6">
    <location>
        <begin position="455"/>
        <end position="611"/>
    </location>
</feature>
<dbReference type="InterPro" id="IPR022192">
    <property type="entry name" value="SUV3_C"/>
</dbReference>
<keyword evidence="2" id="KW-0378">Hydrolase</keyword>
<dbReference type="SMART" id="SM00490">
    <property type="entry name" value="HELICc"/>
    <property type="match status" value="1"/>
</dbReference>
<evidence type="ECO:0000313" key="7">
    <source>
        <dbReference type="EMBL" id="PXZ01733.1"/>
    </source>
</evidence>
<dbReference type="PROSITE" id="PS51194">
    <property type="entry name" value="HELICASE_CTER"/>
    <property type="match status" value="1"/>
</dbReference>
<keyword evidence="8" id="KW-1185">Reference proteome</keyword>
<evidence type="ECO:0000256" key="3">
    <source>
        <dbReference type="ARBA" id="ARBA00022806"/>
    </source>
</evidence>
<evidence type="ECO:0000259" key="6">
    <source>
        <dbReference type="PROSITE" id="PS51194"/>
    </source>
</evidence>
<keyword evidence="4" id="KW-0067">ATP-binding</keyword>
<sequence length="772" mass="87082">MNSSPAELALYKVLQETRLDITPQEENRLKKLIERQLETDSDTITPANFIKLLCTIRRKGWTKKLTQLVQQKKYVWVQPEDIAWAVSFIHTPEPNETNFENALQLALGNRLKQSSGNAHEAIQNLQLETNNVSARTFDNEQLTIMADTVAMAFDIQDKDSFIDQILTDYKINKEKDEQLLQTAKARKKQEIKRQREWENSLVSFKDIPAILHCSSRDALKWIGQNRIPIAQKIKKHGKDIWKFDPVELRKLRNQISSWIEEVPKGKKGKYINLGDLNIKNKVLANVAAMDRYAGHFITARSLKRHITIVTGPTNSGKSYTALESMAKSESGIALAPLRLLAHEFKEALAERDIEASLKTGEERNIIPGSRFLAATVEMCPMDNPVDVALIDEAQMLTDPDRGAAWTAAIMGVPARHVFVLGSPECIPIVKRIANLCDDPYDEIILQRKSTLITASSPIRLSKLRTGDALIAFSRKEVLDLRSLLMQKGHRVAVIYGALSPEVRRAEAKRFNNGEADILIATDAIGMGLNLSIKRVIFSTIFKFDGQNRRSLTSQEIKQIGGRAGRYGKHENGIVGIMAGAGDPAFIHRNLEAPPIQENDLRPLVQPDSDIVQAIANEINSTSLFGVLTRLKRAVLRPDDPNYRLAKMEETFAIASSLEGVDGLSLKDRWTYSTCPVDDRDNGIQRLTHWAADHAAGKTISAPGSGKLPNPVQASRRELERAEKMHKRLVSWRWLSLRFPDFYPDLENAEKNTKKLNEWIESVLRQKRRKIEL</sequence>
<proteinExistence type="predicted"/>
<dbReference type="Gene3D" id="3.40.50.300">
    <property type="entry name" value="P-loop containing nucleotide triphosphate hydrolases"/>
    <property type="match status" value="2"/>
</dbReference>
<evidence type="ECO:0000256" key="1">
    <source>
        <dbReference type="ARBA" id="ARBA00022741"/>
    </source>
</evidence>
<organism evidence="7 8">
    <name type="scientific">Commensalibacter melissae</name>
    <dbReference type="NCBI Taxonomy" id="2070537"/>
    <lineage>
        <taxon>Bacteria</taxon>
        <taxon>Pseudomonadati</taxon>
        <taxon>Pseudomonadota</taxon>
        <taxon>Alphaproteobacteria</taxon>
        <taxon>Acetobacterales</taxon>
        <taxon>Acetobacteraceae</taxon>
    </lineage>
</organism>
<accession>A0A318N2C4</accession>
<dbReference type="EMBL" id="QGLT01000001">
    <property type="protein sequence ID" value="PXZ01733.1"/>
    <property type="molecule type" value="Genomic_DNA"/>
</dbReference>
<name>A0A318N2C4_9PROT</name>
<dbReference type="InterPro" id="IPR027417">
    <property type="entry name" value="P-loop_NTPase"/>
</dbReference>
<dbReference type="Pfam" id="PF18147">
    <property type="entry name" value="Suv3_C_1"/>
    <property type="match status" value="1"/>
</dbReference>
<dbReference type="RefSeq" id="WP_110438252.1">
    <property type="nucleotide sequence ID" value="NZ_CP046393.1"/>
</dbReference>
<comment type="caution">
    <text evidence="7">The sequence shown here is derived from an EMBL/GenBank/DDBJ whole genome shotgun (WGS) entry which is preliminary data.</text>
</comment>
<evidence type="ECO:0000256" key="2">
    <source>
        <dbReference type="ARBA" id="ARBA00022801"/>
    </source>
</evidence>
<dbReference type="SUPFAM" id="SSF52540">
    <property type="entry name" value="P-loop containing nucleoside triphosphate hydrolases"/>
    <property type="match status" value="1"/>
</dbReference>
<dbReference type="InterPro" id="IPR041082">
    <property type="entry name" value="Suv3_C_1"/>
</dbReference>
<dbReference type="GO" id="GO:0004386">
    <property type="term" value="F:helicase activity"/>
    <property type="evidence" value="ECO:0007669"/>
    <property type="project" value="UniProtKB-KW"/>
</dbReference>
<dbReference type="InterPro" id="IPR014001">
    <property type="entry name" value="Helicase_ATP-bd"/>
</dbReference>
<dbReference type="Proteomes" id="UP000247565">
    <property type="component" value="Unassembled WGS sequence"/>
</dbReference>
<dbReference type="PROSITE" id="PS51192">
    <property type="entry name" value="HELICASE_ATP_BIND_1"/>
    <property type="match status" value="1"/>
</dbReference>
<dbReference type="Pfam" id="PF22527">
    <property type="entry name" value="DEXQc_Suv3"/>
    <property type="match status" value="1"/>
</dbReference>
<dbReference type="PANTHER" id="PTHR12131">
    <property type="entry name" value="ATP-DEPENDENT RNA AND DNA HELICASE"/>
    <property type="match status" value="1"/>
</dbReference>
<dbReference type="InterPro" id="IPR055206">
    <property type="entry name" value="DEXQc_SUV3"/>
</dbReference>
<feature type="domain" description="Helicase ATP-binding" evidence="5">
    <location>
        <begin position="298"/>
        <end position="443"/>
    </location>
</feature>
<keyword evidence="3 7" id="KW-0347">Helicase</keyword>
<dbReference type="Pfam" id="PF00271">
    <property type="entry name" value="Helicase_C"/>
    <property type="match status" value="1"/>
</dbReference>
<dbReference type="InterPro" id="IPR050699">
    <property type="entry name" value="RNA-DNA_Helicase"/>
</dbReference>
<gene>
    <name evidence="7" type="ORF">DK869_01620</name>
</gene>
<evidence type="ECO:0000313" key="8">
    <source>
        <dbReference type="Proteomes" id="UP000247565"/>
    </source>
</evidence>
<dbReference type="CDD" id="cd18805">
    <property type="entry name" value="SF2_C_suv3"/>
    <property type="match status" value="1"/>
</dbReference>
<protein>
    <submittedName>
        <fullName evidence="7">RNA helicase</fullName>
    </submittedName>
</protein>
<evidence type="ECO:0000256" key="4">
    <source>
        <dbReference type="ARBA" id="ARBA00022840"/>
    </source>
</evidence>
<dbReference type="PANTHER" id="PTHR12131:SF1">
    <property type="entry name" value="ATP-DEPENDENT RNA HELICASE SUPV3L1, MITOCHONDRIAL-RELATED"/>
    <property type="match status" value="1"/>
</dbReference>
<dbReference type="InterPro" id="IPR001650">
    <property type="entry name" value="Helicase_C-like"/>
</dbReference>
<keyword evidence="1" id="KW-0547">Nucleotide-binding</keyword>
<dbReference type="OrthoDB" id="9807155at2"/>
<dbReference type="Gene3D" id="1.20.58.1080">
    <property type="match status" value="1"/>
</dbReference>
<dbReference type="Gene3D" id="1.20.272.40">
    <property type="match status" value="1"/>
</dbReference>